<dbReference type="GO" id="GO:0019557">
    <property type="term" value="P:L-histidine catabolic process to glutamate and formate"/>
    <property type="evidence" value="ECO:0007669"/>
    <property type="project" value="UniProtKB-UniPathway"/>
</dbReference>
<keyword evidence="4 6" id="KW-0456">Lyase</keyword>
<dbReference type="AlphaFoldDB" id="A0A1F7VER8"/>
<dbReference type="GO" id="GO:0004397">
    <property type="term" value="F:histidine ammonia-lyase activity"/>
    <property type="evidence" value="ECO:0007669"/>
    <property type="project" value="UniProtKB-UniRule"/>
</dbReference>
<feature type="cross-link" description="5-imidazolinone (Ala-Gly)" evidence="6">
    <location>
        <begin position="144"/>
        <end position="146"/>
    </location>
</feature>
<protein>
    <recommendedName>
        <fullName evidence="2 6">Histidine ammonia-lyase</fullName>
        <shortName evidence="6">Histidase</shortName>
        <ecNumber evidence="2 6">4.3.1.3</ecNumber>
    </recommendedName>
</protein>
<reference evidence="10 11" key="1">
    <citation type="journal article" date="2016" name="Nat. Commun.">
        <title>Thousands of microbial genomes shed light on interconnected biogeochemical processes in an aquifer system.</title>
        <authorList>
            <person name="Anantharaman K."/>
            <person name="Brown C.T."/>
            <person name="Hug L.A."/>
            <person name="Sharon I."/>
            <person name="Castelle C.J."/>
            <person name="Probst A.J."/>
            <person name="Thomas B.C."/>
            <person name="Singh A."/>
            <person name="Wilkins M.J."/>
            <person name="Karaoz U."/>
            <person name="Brodie E.L."/>
            <person name="Williams K.H."/>
            <person name="Hubbard S.S."/>
            <person name="Banfield J.F."/>
        </authorList>
    </citation>
    <scope>NUCLEOTIDE SEQUENCE [LARGE SCALE GENOMIC DNA]</scope>
</reference>
<evidence type="ECO:0000256" key="8">
    <source>
        <dbReference type="RuleBase" id="RU004479"/>
    </source>
</evidence>
<dbReference type="InterPro" id="IPR005921">
    <property type="entry name" value="HutH"/>
</dbReference>
<organism evidence="10 11">
    <name type="scientific">Candidatus Uhrbacteria bacterium RIFCSPLOWO2_02_FULL_51_9</name>
    <dbReference type="NCBI Taxonomy" id="1802410"/>
    <lineage>
        <taxon>Bacteria</taxon>
        <taxon>Candidatus Uhriibacteriota</taxon>
    </lineage>
</organism>
<evidence type="ECO:0000256" key="2">
    <source>
        <dbReference type="ARBA" id="ARBA00012994"/>
    </source>
</evidence>
<sequence length="513" mass="55692">MSELVLTGNNLTIEDVMRVAHNHDTHISVDQSARERLERSRFFVEKAVEQHEVIYGLTTGFGYFKNVVIDQSQAVEMQQNLLMSHAVGVGSPLTEPETRAMILVRINSLIKGYSGVRSIVTDMLVEFLNRRIYPYIPHKGSLGASGDLAPLSHMSLVMLGLGEAFVDGKRVPATQALARANLAPVTLSSKEGLALTNGTAMMAGIGSLNLHRAEQLAKIADIAAAMSVESLMGSVVPFDENVQRVRPHEGQKICANNVRKLCEASEVIESHKDCGRVQDSYSLRCTPQVHGAVRDTLAFVRKTLEIEINSATDNPLIFPDENISRSAGNFHGEPIAFAMDFLGIATAELANIAERRIAKAVDKATSEGLPAFLIPEDQAGVSSGFMIAQYTAAALVSENKTLAHPDSVDSIPTSANQEDHVSMGAAATHHAREIIDNVQAVLAIELLTTAQALDFKKPLRPGPGSLAAYSHIRQFIPFMERDRVLYPDIERTIKMVEDGSLLAAVERAVGKLE</sequence>
<evidence type="ECO:0000256" key="6">
    <source>
        <dbReference type="HAMAP-Rule" id="MF_00229"/>
    </source>
</evidence>
<name>A0A1F7VER8_9BACT</name>
<dbReference type="InterPro" id="IPR022313">
    <property type="entry name" value="Phe/His_NH3-lyase_AS"/>
</dbReference>
<evidence type="ECO:0000313" key="11">
    <source>
        <dbReference type="Proteomes" id="UP000176678"/>
    </source>
</evidence>
<dbReference type="Gene3D" id="1.20.200.10">
    <property type="entry name" value="Fumarase/aspartase (Central domain)"/>
    <property type="match status" value="1"/>
</dbReference>
<evidence type="ECO:0000256" key="5">
    <source>
        <dbReference type="ARBA" id="ARBA00049269"/>
    </source>
</evidence>
<dbReference type="InterPro" id="IPR008948">
    <property type="entry name" value="L-Aspartase-like"/>
</dbReference>
<evidence type="ECO:0000313" key="10">
    <source>
        <dbReference type="EMBL" id="OGL88965.1"/>
    </source>
</evidence>
<comment type="catalytic activity">
    <reaction evidence="5 6 8">
        <text>L-histidine = trans-urocanate + NH4(+)</text>
        <dbReference type="Rhea" id="RHEA:21232"/>
        <dbReference type="ChEBI" id="CHEBI:17771"/>
        <dbReference type="ChEBI" id="CHEBI:28938"/>
        <dbReference type="ChEBI" id="CHEBI:57595"/>
        <dbReference type="EC" id="4.3.1.3"/>
    </reaction>
</comment>
<dbReference type="NCBIfam" id="NF006871">
    <property type="entry name" value="PRK09367.1"/>
    <property type="match status" value="1"/>
</dbReference>
<dbReference type="SUPFAM" id="SSF48557">
    <property type="entry name" value="L-aspartase-like"/>
    <property type="match status" value="1"/>
</dbReference>
<dbReference type="InterPro" id="IPR024083">
    <property type="entry name" value="Fumarase/histidase_N"/>
</dbReference>
<dbReference type="CDD" id="cd00332">
    <property type="entry name" value="PAL-HAL"/>
    <property type="match status" value="1"/>
</dbReference>
<comment type="pathway">
    <text evidence="1 6 8">Amino-acid degradation; L-histidine degradation into L-glutamate; N-formimidoyl-L-glutamate from L-histidine: step 1/3.</text>
</comment>
<proteinExistence type="inferred from homology"/>
<evidence type="ECO:0000256" key="4">
    <source>
        <dbReference type="ARBA" id="ARBA00023239"/>
    </source>
</evidence>
<dbReference type="GO" id="GO:0019556">
    <property type="term" value="P:L-histidine catabolic process to glutamate and formamide"/>
    <property type="evidence" value="ECO:0007669"/>
    <property type="project" value="UniProtKB-UniPathway"/>
</dbReference>
<dbReference type="EMBL" id="MGES01000020">
    <property type="protein sequence ID" value="OGL88965.1"/>
    <property type="molecule type" value="Genomic_DNA"/>
</dbReference>
<dbReference type="Gene3D" id="1.10.275.10">
    <property type="entry name" value="Fumarase/aspartase (N-terminal domain)"/>
    <property type="match status" value="1"/>
</dbReference>
<evidence type="ECO:0000256" key="1">
    <source>
        <dbReference type="ARBA" id="ARBA00005113"/>
    </source>
</evidence>
<comment type="similarity">
    <text evidence="6 7">Belongs to the PAL/histidase family.</text>
</comment>
<dbReference type="Proteomes" id="UP000176678">
    <property type="component" value="Unassembled WGS sequence"/>
</dbReference>
<gene>
    <name evidence="6" type="primary">hutH</name>
    <name evidence="10" type="ORF">A3H75_02895</name>
</gene>
<evidence type="ECO:0000256" key="9">
    <source>
        <dbReference type="RuleBase" id="RU004480"/>
    </source>
</evidence>
<comment type="caution">
    <text evidence="10">The sequence shown here is derived from an EMBL/GenBank/DDBJ whole genome shotgun (WGS) entry which is preliminary data.</text>
</comment>
<dbReference type="InterPro" id="IPR001106">
    <property type="entry name" value="Aromatic_Lyase"/>
</dbReference>
<dbReference type="GO" id="GO:0005737">
    <property type="term" value="C:cytoplasm"/>
    <property type="evidence" value="ECO:0007669"/>
    <property type="project" value="UniProtKB-SubCell"/>
</dbReference>
<dbReference type="PROSITE" id="PS00488">
    <property type="entry name" value="PAL_HISTIDASE"/>
    <property type="match status" value="1"/>
</dbReference>
<keyword evidence="3 6" id="KW-0369">Histidine metabolism</keyword>
<dbReference type="Pfam" id="PF00221">
    <property type="entry name" value="Lyase_aromatic"/>
    <property type="match status" value="1"/>
</dbReference>
<dbReference type="FunFam" id="1.10.275.10:FF:000005">
    <property type="entry name" value="Histidine ammonia-lyase"/>
    <property type="match status" value="1"/>
</dbReference>
<keyword evidence="6" id="KW-0963">Cytoplasm</keyword>
<dbReference type="FunFam" id="1.20.200.10:FF:000003">
    <property type="entry name" value="Histidine ammonia-lyase"/>
    <property type="match status" value="1"/>
</dbReference>
<evidence type="ECO:0000256" key="7">
    <source>
        <dbReference type="RuleBase" id="RU003954"/>
    </source>
</evidence>
<accession>A0A1F7VER8</accession>
<comment type="subcellular location">
    <subcellularLocation>
        <location evidence="6 9">Cytoplasm</location>
    </subcellularLocation>
</comment>
<dbReference type="EC" id="4.3.1.3" evidence="2 6"/>
<comment type="PTM">
    <text evidence="6">Contains an active site 4-methylidene-imidazol-5-one (MIO), which is formed autocatalytically by cyclization and dehydration of residues Ala-Ser-Gly.</text>
</comment>
<dbReference type="PANTHER" id="PTHR10362">
    <property type="entry name" value="HISTIDINE AMMONIA-LYASE"/>
    <property type="match status" value="1"/>
</dbReference>
<dbReference type="UniPathway" id="UPA00379">
    <property type="reaction ID" value="UER00549"/>
</dbReference>
<dbReference type="HAMAP" id="MF_00229">
    <property type="entry name" value="His_ammonia_lyase"/>
    <property type="match status" value="1"/>
</dbReference>
<dbReference type="STRING" id="1802410.A3H75_02895"/>
<evidence type="ECO:0000256" key="3">
    <source>
        <dbReference type="ARBA" id="ARBA00022808"/>
    </source>
</evidence>
<dbReference type="NCBIfam" id="TIGR01225">
    <property type="entry name" value="hutH"/>
    <property type="match status" value="1"/>
</dbReference>
<feature type="modified residue" description="2,3-didehydroalanine (Ser)" evidence="6">
    <location>
        <position position="145"/>
    </location>
</feature>